<keyword evidence="9 10" id="KW-0961">Cell wall biogenesis/degradation</keyword>
<dbReference type="InterPro" id="IPR036565">
    <property type="entry name" value="Mur-like_cat_sf"/>
</dbReference>
<dbReference type="InterPro" id="IPR004101">
    <property type="entry name" value="Mur_ligase_C"/>
</dbReference>
<keyword evidence="6 10" id="KW-0133">Cell shape</keyword>
<comment type="similarity">
    <text evidence="10">Belongs to the MurCDEF family. MurF subfamily.</text>
</comment>
<dbReference type="Proteomes" id="UP000597877">
    <property type="component" value="Unassembled WGS sequence"/>
</dbReference>
<feature type="domain" description="Mur ligase N-terminal catalytic" evidence="12">
    <location>
        <begin position="29"/>
        <end position="98"/>
    </location>
</feature>
<dbReference type="SUPFAM" id="SSF63418">
    <property type="entry name" value="MurE/MurF N-terminal domain"/>
    <property type="match status" value="1"/>
</dbReference>
<accession>A0ABR7F5V0</accession>
<evidence type="ECO:0000259" key="12">
    <source>
        <dbReference type="Pfam" id="PF01225"/>
    </source>
</evidence>
<dbReference type="RefSeq" id="WP_186840424.1">
    <property type="nucleotide sequence ID" value="NZ_JACOOZ010000005.1"/>
</dbReference>
<feature type="domain" description="Mur ligase C-terminal" evidence="13">
    <location>
        <begin position="320"/>
        <end position="440"/>
    </location>
</feature>
<dbReference type="SUPFAM" id="SSF53244">
    <property type="entry name" value="MurD-like peptide ligases, peptide-binding domain"/>
    <property type="match status" value="1"/>
</dbReference>
<dbReference type="InterPro" id="IPR051046">
    <property type="entry name" value="MurCDEF_CellWall_CoF430Synth"/>
</dbReference>
<reference evidence="15 16" key="1">
    <citation type="submission" date="2020-08" db="EMBL/GenBank/DDBJ databases">
        <title>Genome public.</title>
        <authorList>
            <person name="Liu C."/>
            <person name="Sun Q."/>
        </authorList>
    </citation>
    <scope>NUCLEOTIDE SEQUENCE [LARGE SCALE GENOMIC DNA]</scope>
    <source>
        <strain evidence="15 16">BX4</strain>
    </source>
</reference>
<keyword evidence="5 10" id="KW-0067">ATP-binding</keyword>
<comment type="catalytic activity">
    <reaction evidence="10 11">
        <text>D-alanyl-D-alanine + UDP-N-acetyl-alpha-D-muramoyl-L-alanyl-gamma-D-glutamyl-meso-2,6-diaminopimelate + ATP = UDP-N-acetyl-alpha-D-muramoyl-L-alanyl-gamma-D-glutamyl-meso-2,6-diaminopimeloyl-D-alanyl-D-alanine + ADP + phosphate + H(+)</text>
        <dbReference type="Rhea" id="RHEA:28374"/>
        <dbReference type="ChEBI" id="CHEBI:15378"/>
        <dbReference type="ChEBI" id="CHEBI:30616"/>
        <dbReference type="ChEBI" id="CHEBI:43474"/>
        <dbReference type="ChEBI" id="CHEBI:57822"/>
        <dbReference type="ChEBI" id="CHEBI:61386"/>
        <dbReference type="ChEBI" id="CHEBI:83905"/>
        <dbReference type="ChEBI" id="CHEBI:456216"/>
        <dbReference type="EC" id="6.3.2.10"/>
    </reaction>
</comment>
<dbReference type="PANTHER" id="PTHR43024">
    <property type="entry name" value="UDP-N-ACETYLMURAMOYL-TRIPEPTIDE--D-ALANYL-D-ALANINE LIGASE"/>
    <property type="match status" value="1"/>
</dbReference>
<evidence type="ECO:0000259" key="13">
    <source>
        <dbReference type="Pfam" id="PF02875"/>
    </source>
</evidence>
<comment type="caution">
    <text evidence="15">The sequence shown here is derived from an EMBL/GenBank/DDBJ whole genome shotgun (WGS) entry which is preliminary data.</text>
</comment>
<keyword evidence="4 10" id="KW-0547">Nucleotide-binding</keyword>
<dbReference type="Gene3D" id="3.40.1190.10">
    <property type="entry name" value="Mur-like, catalytic domain"/>
    <property type="match status" value="1"/>
</dbReference>
<dbReference type="EMBL" id="JACOOZ010000005">
    <property type="protein sequence ID" value="MBC5668100.1"/>
    <property type="molecule type" value="Genomic_DNA"/>
</dbReference>
<dbReference type="GO" id="GO:0016874">
    <property type="term" value="F:ligase activity"/>
    <property type="evidence" value="ECO:0007669"/>
    <property type="project" value="UniProtKB-KW"/>
</dbReference>
<dbReference type="Pfam" id="PF02875">
    <property type="entry name" value="Mur_ligase_C"/>
    <property type="match status" value="1"/>
</dbReference>
<keyword evidence="16" id="KW-1185">Reference proteome</keyword>
<evidence type="ECO:0000256" key="4">
    <source>
        <dbReference type="ARBA" id="ARBA00022741"/>
    </source>
</evidence>
<dbReference type="Gene3D" id="3.90.190.20">
    <property type="entry name" value="Mur ligase, C-terminal domain"/>
    <property type="match status" value="1"/>
</dbReference>
<evidence type="ECO:0000256" key="11">
    <source>
        <dbReference type="RuleBase" id="RU004136"/>
    </source>
</evidence>
<keyword evidence="1 10" id="KW-0963">Cytoplasm</keyword>
<keyword evidence="8 10" id="KW-0131">Cell cycle</keyword>
<evidence type="ECO:0000259" key="14">
    <source>
        <dbReference type="Pfam" id="PF08245"/>
    </source>
</evidence>
<protein>
    <recommendedName>
        <fullName evidence="10 11">UDP-N-acetylmuramoyl-tripeptide--D-alanyl-D-alanine ligase</fullName>
        <ecNumber evidence="10 11">6.3.2.10</ecNumber>
    </recommendedName>
    <alternativeName>
        <fullName evidence="10">D-alanyl-D-alanine-adding enzyme</fullName>
    </alternativeName>
</protein>
<evidence type="ECO:0000256" key="8">
    <source>
        <dbReference type="ARBA" id="ARBA00023306"/>
    </source>
</evidence>
<proteinExistence type="inferred from homology"/>
<dbReference type="EC" id="6.3.2.10" evidence="10 11"/>
<comment type="pathway">
    <text evidence="10 11">Cell wall biogenesis; peptidoglycan biosynthesis.</text>
</comment>
<keyword evidence="3 10" id="KW-0132">Cell division</keyword>
<dbReference type="InterPro" id="IPR005863">
    <property type="entry name" value="UDP-N-AcMur_synth"/>
</dbReference>
<dbReference type="InterPro" id="IPR013221">
    <property type="entry name" value="Mur_ligase_cen"/>
</dbReference>
<feature type="binding site" evidence="10">
    <location>
        <begin position="113"/>
        <end position="119"/>
    </location>
    <ligand>
        <name>ATP</name>
        <dbReference type="ChEBI" id="CHEBI:30616"/>
    </ligand>
</feature>
<dbReference type="PANTHER" id="PTHR43024:SF1">
    <property type="entry name" value="UDP-N-ACETYLMURAMOYL-TRIPEPTIDE--D-ALANYL-D-ALANINE LIGASE"/>
    <property type="match status" value="1"/>
</dbReference>
<dbReference type="NCBIfam" id="TIGR01143">
    <property type="entry name" value="murF"/>
    <property type="match status" value="1"/>
</dbReference>
<evidence type="ECO:0000256" key="1">
    <source>
        <dbReference type="ARBA" id="ARBA00022490"/>
    </source>
</evidence>
<gene>
    <name evidence="10" type="primary">murF</name>
    <name evidence="15" type="ORF">H8S00_08915</name>
</gene>
<dbReference type="Pfam" id="PF08245">
    <property type="entry name" value="Mur_ligase_M"/>
    <property type="match status" value="1"/>
</dbReference>
<name>A0ABR7F5V0_9FIRM</name>
<organism evidence="15 16">
    <name type="scientific">Eubacterium segne</name>
    <dbReference type="NCBI Taxonomy" id="2763045"/>
    <lineage>
        <taxon>Bacteria</taxon>
        <taxon>Bacillati</taxon>
        <taxon>Bacillota</taxon>
        <taxon>Clostridia</taxon>
        <taxon>Eubacteriales</taxon>
        <taxon>Eubacteriaceae</taxon>
        <taxon>Eubacterium</taxon>
    </lineage>
</organism>
<comment type="subcellular location">
    <subcellularLocation>
        <location evidence="10 11">Cytoplasm</location>
    </subcellularLocation>
</comment>
<dbReference type="SUPFAM" id="SSF53623">
    <property type="entry name" value="MurD-like peptide ligases, catalytic domain"/>
    <property type="match status" value="1"/>
</dbReference>
<keyword evidence="2 10" id="KW-0436">Ligase</keyword>
<feature type="domain" description="Mur ligase central" evidence="14">
    <location>
        <begin position="111"/>
        <end position="297"/>
    </location>
</feature>
<evidence type="ECO:0000313" key="15">
    <source>
        <dbReference type="EMBL" id="MBC5668100.1"/>
    </source>
</evidence>
<dbReference type="InterPro" id="IPR000713">
    <property type="entry name" value="Mur_ligase_N"/>
</dbReference>
<dbReference type="Gene3D" id="3.40.1390.10">
    <property type="entry name" value="MurE/MurF, N-terminal domain"/>
    <property type="match status" value="1"/>
</dbReference>
<dbReference type="InterPro" id="IPR035911">
    <property type="entry name" value="MurE/MurF_N"/>
</dbReference>
<sequence>MSLKNMTLENIAKACNGIYIGDESLKQTEITGVEKDSRLIEEGYLYLPFVGAKVDGHDFIPQVFEKGALCTLSEKKLDINKPYILVKSVADALKAIAEFYREQLSCKIIGITGSVGKTSTKEIIASVLSEKYQVLKTEGNYNNEIGMPLTMLKIRDNHQIAVIEMGISDFGEMHRLANISKPDVCVITNIGTCHLENLGDRDGVFRAKTEMFEHAQKDCFVVLNGDDDKLINVKEVNGHEPMFFGINTKQNVGIVSHTSKGVMGTEVEIKYFDKTFTTLIPIPGFHMIYNALAATCIGVHFGMSFSEIDSGIRKLKAINGRNNIFNVNNITVIDDCYNANPMSMKASLNVLSEADGRKVAILGNMYELGDNEAELHRQVGEEAARLKIDEVICIGDLAQNIADAAKNGCNIVYHFNNKQDFESNISEYIKPGDTVLIKASNGMKFTTIVNLIKETF</sequence>
<evidence type="ECO:0000256" key="9">
    <source>
        <dbReference type="ARBA" id="ARBA00023316"/>
    </source>
</evidence>
<evidence type="ECO:0000256" key="7">
    <source>
        <dbReference type="ARBA" id="ARBA00022984"/>
    </source>
</evidence>
<evidence type="ECO:0000313" key="16">
    <source>
        <dbReference type="Proteomes" id="UP000597877"/>
    </source>
</evidence>
<dbReference type="InterPro" id="IPR036615">
    <property type="entry name" value="Mur_ligase_C_dom_sf"/>
</dbReference>
<evidence type="ECO:0000256" key="6">
    <source>
        <dbReference type="ARBA" id="ARBA00022960"/>
    </source>
</evidence>
<evidence type="ECO:0000256" key="5">
    <source>
        <dbReference type="ARBA" id="ARBA00022840"/>
    </source>
</evidence>
<evidence type="ECO:0000256" key="10">
    <source>
        <dbReference type="HAMAP-Rule" id="MF_02019"/>
    </source>
</evidence>
<evidence type="ECO:0000256" key="2">
    <source>
        <dbReference type="ARBA" id="ARBA00022598"/>
    </source>
</evidence>
<evidence type="ECO:0000256" key="3">
    <source>
        <dbReference type="ARBA" id="ARBA00022618"/>
    </source>
</evidence>
<keyword evidence="7 10" id="KW-0573">Peptidoglycan synthesis</keyword>
<dbReference type="HAMAP" id="MF_02019">
    <property type="entry name" value="MurF"/>
    <property type="match status" value="1"/>
</dbReference>
<comment type="function">
    <text evidence="10 11">Involved in cell wall formation. Catalyzes the final step in the synthesis of UDP-N-acetylmuramoyl-pentapeptide, the precursor of murein.</text>
</comment>
<dbReference type="Pfam" id="PF01225">
    <property type="entry name" value="Mur_ligase"/>
    <property type="match status" value="1"/>
</dbReference>